<feature type="transmembrane region" description="Helical" evidence="1">
    <location>
        <begin position="147"/>
        <end position="179"/>
    </location>
</feature>
<reference evidence="2" key="1">
    <citation type="submission" date="2024-07" db="EMBL/GenBank/DDBJ databases">
        <authorList>
            <person name="Yu S.T."/>
        </authorList>
    </citation>
    <scope>NUCLEOTIDE SEQUENCE</scope>
    <source>
        <strain evidence="2">R11</strain>
    </source>
</reference>
<name>A0AB39NE69_9ACTN</name>
<sequence>MNSVIDPAVARAELIKLRTIPSTWWFLGVTSAAALTISGLVGGMGDAGDIGIIDAMIGPSFSLLLIMILAARAATQEFQTNVIWASYLAVPNWPRLISTRAATLATVSAVVGAAICAGSLLVVAIVAPDADLVPDTSVEWRALWGLVLAYAISAVIGMSVGIVIKSGGLATSLLLVWSLAGEPALGPLSDWLLGSDLSPWLPFTAMAVIIGDSDAAAIPGGIAVGVFYVMALACALLAFATAVQRRRQL</sequence>
<dbReference type="AlphaFoldDB" id="A0AB39NE69"/>
<organism evidence="2">
    <name type="scientific">Streptomyces sp. R11</name>
    <dbReference type="NCBI Taxonomy" id="3238625"/>
    <lineage>
        <taxon>Bacteria</taxon>
        <taxon>Bacillati</taxon>
        <taxon>Actinomycetota</taxon>
        <taxon>Actinomycetes</taxon>
        <taxon>Kitasatosporales</taxon>
        <taxon>Streptomycetaceae</taxon>
        <taxon>Streptomyces</taxon>
    </lineage>
</organism>
<feature type="transmembrane region" description="Helical" evidence="1">
    <location>
        <begin position="101"/>
        <end position="127"/>
    </location>
</feature>
<gene>
    <name evidence="2" type="ORF">AB5J55_43885</name>
</gene>
<protein>
    <recommendedName>
        <fullName evidence="3">ABC transporter permease</fullName>
    </recommendedName>
</protein>
<feature type="transmembrane region" description="Helical" evidence="1">
    <location>
        <begin position="216"/>
        <end position="243"/>
    </location>
</feature>
<dbReference type="RefSeq" id="WP_369275949.1">
    <property type="nucleotide sequence ID" value="NZ_CP163432.1"/>
</dbReference>
<evidence type="ECO:0000256" key="1">
    <source>
        <dbReference type="SAM" id="Phobius"/>
    </source>
</evidence>
<proteinExistence type="predicted"/>
<keyword evidence="1" id="KW-0472">Membrane</keyword>
<evidence type="ECO:0008006" key="3">
    <source>
        <dbReference type="Google" id="ProtNLM"/>
    </source>
</evidence>
<keyword evidence="1" id="KW-1133">Transmembrane helix</keyword>
<keyword evidence="1" id="KW-0812">Transmembrane</keyword>
<accession>A0AB39NE69</accession>
<feature type="transmembrane region" description="Helical" evidence="1">
    <location>
        <begin position="24"/>
        <end position="44"/>
    </location>
</feature>
<evidence type="ECO:0000313" key="2">
    <source>
        <dbReference type="EMBL" id="XDQ16025.1"/>
    </source>
</evidence>
<feature type="transmembrane region" description="Helical" evidence="1">
    <location>
        <begin position="50"/>
        <end position="71"/>
    </location>
</feature>
<dbReference type="EMBL" id="CP163432">
    <property type="protein sequence ID" value="XDQ16025.1"/>
    <property type="molecule type" value="Genomic_DNA"/>
</dbReference>